<sequence>MVILDAPESDLRELLRSCLAVPRWIDEVASAAPFASAAELLDRAASAADPLQAAEVELALADHPRIGERPTGSGRSAAFSRSEQQSPDAGDAELAARIAQGNAAYEARFGRVFLIRAAGRTRAEILAEQSRRLALDDEDDLRIVAAELREIALLRLTRLIGMGA</sequence>
<evidence type="ECO:0000256" key="2">
    <source>
        <dbReference type="ARBA" id="ARBA00004754"/>
    </source>
</evidence>
<dbReference type="GO" id="GO:0006144">
    <property type="term" value="P:purine nucleobase metabolic process"/>
    <property type="evidence" value="ECO:0007669"/>
    <property type="project" value="UniProtKB-KW"/>
</dbReference>
<dbReference type="EMBL" id="JAGSOH010000076">
    <property type="protein sequence ID" value="MBR7829143.1"/>
    <property type="molecule type" value="Genomic_DNA"/>
</dbReference>
<dbReference type="InterPro" id="IPR036778">
    <property type="entry name" value="OHCU_decarboxylase_sf"/>
</dbReference>
<evidence type="ECO:0000313" key="10">
    <source>
        <dbReference type="Proteomes" id="UP000676325"/>
    </source>
</evidence>
<dbReference type="AlphaFoldDB" id="A0A941EEW0"/>
<comment type="pathway">
    <text evidence="2">Purine metabolism; urate degradation; (S)-allantoin from urate: step 3/3.</text>
</comment>
<organism evidence="9 10">
    <name type="scientific">Actinospica acidithermotolerans</name>
    <dbReference type="NCBI Taxonomy" id="2828514"/>
    <lineage>
        <taxon>Bacteria</taxon>
        <taxon>Bacillati</taxon>
        <taxon>Actinomycetota</taxon>
        <taxon>Actinomycetes</taxon>
        <taxon>Catenulisporales</taxon>
        <taxon>Actinospicaceae</taxon>
        <taxon>Actinospica</taxon>
    </lineage>
</organism>
<dbReference type="SUPFAM" id="SSF158694">
    <property type="entry name" value="UraD-Like"/>
    <property type="match status" value="1"/>
</dbReference>
<keyword evidence="10" id="KW-1185">Reference proteome</keyword>
<accession>A0A941EEW0</accession>
<evidence type="ECO:0000256" key="3">
    <source>
        <dbReference type="ARBA" id="ARBA00012257"/>
    </source>
</evidence>
<dbReference type="NCBIfam" id="NF010372">
    <property type="entry name" value="PRK13798.1"/>
    <property type="match status" value="1"/>
</dbReference>
<dbReference type="GO" id="GO:0051997">
    <property type="term" value="F:2-oxo-4-hydroxy-4-carboxy-5-ureidoimidazoline decarboxylase activity"/>
    <property type="evidence" value="ECO:0007669"/>
    <property type="project" value="UniProtKB-EC"/>
</dbReference>
<comment type="caution">
    <text evidence="9">The sequence shown here is derived from an EMBL/GenBank/DDBJ whole genome shotgun (WGS) entry which is preliminary data.</text>
</comment>
<gene>
    <name evidence="9" type="primary">uraD</name>
    <name evidence="9" type="ORF">KDK95_22740</name>
</gene>
<evidence type="ECO:0000256" key="7">
    <source>
        <dbReference type="SAM" id="MobiDB-lite"/>
    </source>
</evidence>
<evidence type="ECO:0000259" key="8">
    <source>
        <dbReference type="Pfam" id="PF09349"/>
    </source>
</evidence>
<reference evidence="9" key="1">
    <citation type="submission" date="2021-04" db="EMBL/GenBank/DDBJ databases">
        <title>Genome based classification of Actinospica acidithermotolerans sp. nov., an actinobacterium isolated from an Indonesian hot spring.</title>
        <authorList>
            <person name="Kusuma A.B."/>
            <person name="Putra K.E."/>
            <person name="Nafisah S."/>
            <person name="Loh J."/>
            <person name="Nouioui I."/>
            <person name="Goodfellow M."/>
        </authorList>
    </citation>
    <scope>NUCLEOTIDE SEQUENCE</scope>
    <source>
        <strain evidence="9">MGRD01-02</strain>
    </source>
</reference>
<proteinExistence type="predicted"/>
<dbReference type="Pfam" id="PF09349">
    <property type="entry name" value="OHCU_decarbox"/>
    <property type="match status" value="1"/>
</dbReference>
<name>A0A941EEW0_9ACTN</name>
<dbReference type="PANTHER" id="PTHR43466">
    <property type="entry name" value="2-OXO-4-HYDROXY-4-CARBOXY-5-UREIDOIMIDAZOLINE DECARBOXYLASE-RELATED"/>
    <property type="match status" value="1"/>
</dbReference>
<feature type="region of interest" description="Disordered" evidence="7">
    <location>
        <begin position="62"/>
        <end position="91"/>
    </location>
</feature>
<keyword evidence="4" id="KW-0659">Purine metabolism</keyword>
<comment type="catalytic activity">
    <reaction evidence="1">
        <text>5-hydroxy-2-oxo-4-ureido-2,5-dihydro-1H-imidazole-5-carboxylate + H(+) = (S)-allantoin + CO2</text>
        <dbReference type="Rhea" id="RHEA:26301"/>
        <dbReference type="ChEBI" id="CHEBI:15378"/>
        <dbReference type="ChEBI" id="CHEBI:15678"/>
        <dbReference type="ChEBI" id="CHEBI:16526"/>
        <dbReference type="ChEBI" id="CHEBI:58639"/>
        <dbReference type="EC" id="4.1.1.97"/>
    </reaction>
</comment>
<keyword evidence="5" id="KW-0210">Decarboxylase</keyword>
<evidence type="ECO:0000256" key="6">
    <source>
        <dbReference type="ARBA" id="ARBA00023239"/>
    </source>
</evidence>
<evidence type="ECO:0000256" key="1">
    <source>
        <dbReference type="ARBA" id="ARBA00001163"/>
    </source>
</evidence>
<evidence type="ECO:0000256" key="4">
    <source>
        <dbReference type="ARBA" id="ARBA00022631"/>
    </source>
</evidence>
<dbReference type="InterPro" id="IPR017595">
    <property type="entry name" value="OHCU_decarboxylase-2"/>
</dbReference>
<evidence type="ECO:0000256" key="5">
    <source>
        <dbReference type="ARBA" id="ARBA00022793"/>
    </source>
</evidence>
<feature type="domain" description="Oxo-4-hydroxy-4-carboxy-5-ureidoimidazoline decarboxylase" evidence="8">
    <location>
        <begin position="6"/>
        <end position="156"/>
    </location>
</feature>
<dbReference type="InterPro" id="IPR018020">
    <property type="entry name" value="OHCU_decarboxylase"/>
</dbReference>
<protein>
    <recommendedName>
        <fullName evidence="3">2-oxo-4-hydroxy-4-carboxy-5-ureidoimidazoline decarboxylase</fullName>
        <ecNumber evidence="3">4.1.1.97</ecNumber>
    </recommendedName>
</protein>
<dbReference type="Gene3D" id="1.10.3330.10">
    <property type="entry name" value="Oxo-4-hydroxy-4-carboxy-5-ureidoimidazoline decarboxylase"/>
    <property type="match status" value="1"/>
</dbReference>
<keyword evidence="6 9" id="KW-0456">Lyase</keyword>
<dbReference type="PANTHER" id="PTHR43466:SF1">
    <property type="entry name" value="2-OXO-4-HYDROXY-4-CARBOXY-5-UREIDOIMIDAZOLINE DECARBOXYLASE-RELATED"/>
    <property type="match status" value="1"/>
</dbReference>
<dbReference type="NCBIfam" id="TIGR03180">
    <property type="entry name" value="UraD_2"/>
    <property type="match status" value="1"/>
</dbReference>
<dbReference type="Proteomes" id="UP000676325">
    <property type="component" value="Unassembled WGS sequence"/>
</dbReference>
<evidence type="ECO:0000313" key="9">
    <source>
        <dbReference type="EMBL" id="MBR7829143.1"/>
    </source>
</evidence>
<dbReference type="EC" id="4.1.1.97" evidence="3"/>
<dbReference type="GO" id="GO:0019628">
    <property type="term" value="P:urate catabolic process"/>
    <property type="evidence" value="ECO:0007669"/>
    <property type="project" value="TreeGrafter"/>
</dbReference>